<proteinExistence type="predicted"/>
<keyword evidence="4" id="KW-1185">Reference proteome</keyword>
<gene>
    <name evidence="3" type="ORF">HYN86_03635</name>
</gene>
<dbReference type="EMBL" id="CP030261">
    <property type="protein sequence ID" value="AXB55739.1"/>
    <property type="molecule type" value="Genomic_DNA"/>
</dbReference>
<accession>A0A344LP97</accession>
<evidence type="ECO:0000256" key="2">
    <source>
        <dbReference type="SAM" id="SignalP"/>
    </source>
</evidence>
<dbReference type="OrthoDB" id="1366886at2"/>
<evidence type="ECO:0000313" key="4">
    <source>
        <dbReference type="Proteomes" id="UP000251561"/>
    </source>
</evidence>
<keyword evidence="2" id="KW-0732">Signal</keyword>
<dbReference type="Proteomes" id="UP000251561">
    <property type="component" value="Chromosome"/>
</dbReference>
<dbReference type="RefSeq" id="WP_113676813.1">
    <property type="nucleotide sequence ID" value="NZ_CP030261.1"/>
</dbReference>
<feature type="region of interest" description="Disordered" evidence="1">
    <location>
        <begin position="23"/>
        <end position="51"/>
    </location>
</feature>
<name>A0A344LP97_9FLAO</name>
<reference evidence="3 4" key="1">
    <citation type="submission" date="2018-06" db="EMBL/GenBank/DDBJ databases">
        <title>Genome sequencing of Flavobacterium.</title>
        <authorList>
            <person name="Baek M.-G."/>
            <person name="Yi H."/>
        </authorList>
    </citation>
    <scope>NUCLEOTIDE SEQUENCE [LARGE SCALE GENOMIC DNA]</scope>
    <source>
        <strain evidence="3 4">HYN0086</strain>
    </source>
</reference>
<dbReference type="AlphaFoldDB" id="A0A344LP97"/>
<feature type="compositionally biased region" description="Polar residues" evidence="1">
    <location>
        <begin position="23"/>
        <end position="33"/>
    </location>
</feature>
<evidence type="ECO:0000256" key="1">
    <source>
        <dbReference type="SAM" id="MobiDB-lite"/>
    </source>
</evidence>
<evidence type="ECO:0000313" key="3">
    <source>
        <dbReference type="EMBL" id="AXB55739.1"/>
    </source>
</evidence>
<dbReference type="KEGG" id="ffl:HYN86_03635"/>
<sequence>MKKTALTFGLLSLVMVATSFANPTTPNTSSENLSIVPPGGSSAGGGRKQDFHATENKLEIKSNNFLDVNQSLGGSRKLD</sequence>
<organism evidence="3 4">
    <name type="scientific">Flavobacterium fluviale</name>
    <dbReference type="NCBI Taxonomy" id="2249356"/>
    <lineage>
        <taxon>Bacteria</taxon>
        <taxon>Pseudomonadati</taxon>
        <taxon>Bacteroidota</taxon>
        <taxon>Flavobacteriia</taxon>
        <taxon>Flavobacteriales</taxon>
        <taxon>Flavobacteriaceae</taxon>
        <taxon>Flavobacterium</taxon>
    </lineage>
</organism>
<protein>
    <submittedName>
        <fullName evidence="3">Uncharacterized protein</fullName>
    </submittedName>
</protein>
<feature type="signal peptide" evidence="2">
    <location>
        <begin position="1"/>
        <end position="21"/>
    </location>
</feature>
<feature type="chain" id="PRO_5016822854" evidence="2">
    <location>
        <begin position="22"/>
        <end position="79"/>
    </location>
</feature>